<dbReference type="InterPro" id="IPR018060">
    <property type="entry name" value="HTH_AraC"/>
</dbReference>
<dbReference type="PANTHER" id="PTHR46796">
    <property type="entry name" value="HTH-TYPE TRANSCRIPTIONAL ACTIVATOR RHAS-RELATED"/>
    <property type="match status" value="1"/>
</dbReference>
<dbReference type="Gene3D" id="1.10.10.60">
    <property type="entry name" value="Homeodomain-like"/>
    <property type="match status" value="1"/>
</dbReference>
<dbReference type="SUPFAM" id="SSF46689">
    <property type="entry name" value="Homeodomain-like"/>
    <property type="match status" value="2"/>
</dbReference>
<dbReference type="InterPro" id="IPR029062">
    <property type="entry name" value="Class_I_gatase-like"/>
</dbReference>
<dbReference type="Proteomes" id="UP001501845">
    <property type="component" value="Unassembled WGS sequence"/>
</dbReference>
<keyword evidence="6" id="KW-1185">Reference proteome</keyword>
<evidence type="ECO:0000313" key="6">
    <source>
        <dbReference type="Proteomes" id="UP001501845"/>
    </source>
</evidence>
<protein>
    <recommendedName>
        <fullName evidence="4">HTH araC/xylS-type domain-containing protein</fullName>
    </recommendedName>
</protein>
<evidence type="ECO:0000259" key="4">
    <source>
        <dbReference type="PROSITE" id="PS01124"/>
    </source>
</evidence>
<evidence type="ECO:0000256" key="2">
    <source>
        <dbReference type="ARBA" id="ARBA00023125"/>
    </source>
</evidence>
<accession>A0ABP7Z447</accession>
<comment type="caution">
    <text evidence="5">The sequence shown here is derived from an EMBL/GenBank/DDBJ whole genome shotgun (WGS) entry which is preliminary data.</text>
</comment>
<feature type="domain" description="HTH araC/xylS-type" evidence="4">
    <location>
        <begin position="79"/>
        <end position="180"/>
    </location>
</feature>
<dbReference type="SUPFAM" id="SSF52317">
    <property type="entry name" value="Class I glutamine amidotransferase-like"/>
    <property type="match status" value="1"/>
</dbReference>
<sequence>MARRHPAARVEPDAIFVNDGGTYTSAGVTAGIDLALALVEDDHGSDLTRGVARSLVVYMQRAGGQSQFSASLQGPAPQTPVLRLVQDAVQADPTGDHTAESLAARVRVSPRHLTRLFRAELDTTPMKYVELIRFDMAKALLDAGHNATEAAARSGFPSYESLRRAFARHLGVSPTRYRQRFASTRADAP</sequence>
<dbReference type="PROSITE" id="PS01124">
    <property type="entry name" value="HTH_ARAC_FAMILY_2"/>
    <property type="match status" value="1"/>
</dbReference>
<keyword evidence="2" id="KW-0238">DNA-binding</keyword>
<dbReference type="InterPro" id="IPR009057">
    <property type="entry name" value="Homeodomain-like_sf"/>
</dbReference>
<dbReference type="EMBL" id="BAABBU010000026">
    <property type="protein sequence ID" value="GAA4146820.1"/>
    <property type="molecule type" value="Genomic_DNA"/>
</dbReference>
<dbReference type="InterPro" id="IPR050204">
    <property type="entry name" value="AraC_XylS_family_regulators"/>
</dbReference>
<evidence type="ECO:0000256" key="3">
    <source>
        <dbReference type="ARBA" id="ARBA00023163"/>
    </source>
</evidence>
<dbReference type="Pfam" id="PF12833">
    <property type="entry name" value="HTH_18"/>
    <property type="match status" value="1"/>
</dbReference>
<proteinExistence type="predicted"/>
<name>A0ABP7Z447_9ACTN</name>
<keyword evidence="3" id="KW-0804">Transcription</keyword>
<reference evidence="6" key="1">
    <citation type="journal article" date="2019" name="Int. J. Syst. Evol. Microbiol.">
        <title>The Global Catalogue of Microorganisms (GCM) 10K type strain sequencing project: providing services to taxonomists for standard genome sequencing and annotation.</title>
        <authorList>
            <consortium name="The Broad Institute Genomics Platform"/>
            <consortium name="The Broad Institute Genome Sequencing Center for Infectious Disease"/>
            <person name="Wu L."/>
            <person name="Ma J."/>
        </authorList>
    </citation>
    <scope>NUCLEOTIDE SEQUENCE [LARGE SCALE GENOMIC DNA]</scope>
    <source>
        <strain evidence="6">JCM 17589</strain>
    </source>
</reference>
<keyword evidence="1" id="KW-0805">Transcription regulation</keyword>
<evidence type="ECO:0000313" key="5">
    <source>
        <dbReference type="EMBL" id="GAA4146820.1"/>
    </source>
</evidence>
<organism evidence="5 6">
    <name type="scientific">Streptomyces tunisiensis</name>
    <dbReference type="NCBI Taxonomy" id="948699"/>
    <lineage>
        <taxon>Bacteria</taxon>
        <taxon>Bacillati</taxon>
        <taxon>Actinomycetota</taxon>
        <taxon>Actinomycetes</taxon>
        <taxon>Kitasatosporales</taxon>
        <taxon>Streptomycetaceae</taxon>
        <taxon>Streptomyces</taxon>
    </lineage>
</organism>
<dbReference type="Gene3D" id="3.40.50.880">
    <property type="match status" value="1"/>
</dbReference>
<evidence type="ECO:0000256" key="1">
    <source>
        <dbReference type="ARBA" id="ARBA00023015"/>
    </source>
</evidence>
<gene>
    <name evidence="5" type="ORF">GCM10022285_53170</name>
</gene>
<dbReference type="SMART" id="SM00342">
    <property type="entry name" value="HTH_ARAC"/>
    <property type="match status" value="1"/>
</dbReference>